<dbReference type="PANTHER" id="PTHR27002:SF1104">
    <property type="entry name" value="CYSTEINE-RICH RECEPTOR-LIKE PROTEIN KINASE 27-RELATED"/>
    <property type="match status" value="1"/>
</dbReference>
<dbReference type="Gene3D" id="3.30.430.20">
    <property type="entry name" value="Gnk2 domain, C-X8-C-X2-C motif"/>
    <property type="match status" value="1"/>
</dbReference>
<keyword evidence="5 17" id="KW-0812">Transmembrane</keyword>
<evidence type="ECO:0000313" key="20">
    <source>
        <dbReference type="EMBL" id="KAK9946098.1"/>
    </source>
</evidence>
<dbReference type="CDD" id="cd23509">
    <property type="entry name" value="Gnk2-like"/>
    <property type="match status" value="1"/>
</dbReference>
<evidence type="ECO:0000256" key="4">
    <source>
        <dbReference type="ARBA" id="ARBA00022679"/>
    </source>
</evidence>
<evidence type="ECO:0000256" key="13">
    <source>
        <dbReference type="ARBA" id="ARBA00023170"/>
    </source>
</evidence>
<feature type="compositionally biased region" description="Polar residues" evidence="16">
    <location>
        <begin position="515"/>
        <end position="536"/>
    </location>
</feature>
<evidence type="ECO:0000256" key="1">
    <source>
        <dbReference type="ARBA" id="ARBA00004167"/>
    </source>
</evidence>
<name>A0AAW1YBG3_RUBAR</name>
<dbReference type="EMBL" id="JBEDUW010000002">
    <property type="protein sequence ID" value="KAK9946098.1"/>
    <property type="molecule type" value="Genomic_DNA"/>
</dbReference>
<evidence type="ECO:0000256" key="5">
    <source>
        <dbReference type="ARBA" id="ARBA00022692"/>
    </source>
</evidence>
<keyword evidence="13" id="KW-0675">Receptor</keyword>
<dbReference type="FunFam" id="1.10.510.10:FF:000343">
    <property type="entry name" value="Cysteine-rich receptor-like protein kinase 28"/>
    <property type="match status" value="1"/>
</dbReference>
<dbReference type="Gene3D" id="1.10.510.10">
    <property type="entry name" value="Transferase(Phosphotransferase) domain 1"/>
    <property type="match status" value="1"/>
</dbReference>
<evidence type="ECO:0000313" key="21">
    <source>
        <dbReference type="Proteomes" id="UP001457282"/>
    </source>
</evidence>
<dbReference type="PROSITE" id="PS00108">
    <property type="entry name" value="PROTEIN_KINASE_ST"/>
    <property type="match status" value="1"/>
</dbReference>
<evidence type="ECO:0000256" key="3">
    <source>
        <dbReference type="ARBA" id="ARBA00022553"/>
    </source>
</evidence>
<protein>
    <recommendedName>
        <fullName evidence="22">Cysteine-rich receptor-like protein kinase 29</fullName>
    </recommendedName>
</protein>
<keyword evidence="6" id="KW-0732">Signal</keyword>
<sequence>MLRYSNRSLDGKLELVPAYNQSVTGNLSSSDLESFNGQLRDFLGRLRIEAAAGGFPKKFAAETTRATYSNVRSISGIVQCTPDLSEEDCSRCLNEGLKQLQKCCYGMDSGRFVNPSCNLRYDLYVSNDPAIYDPPVHYPPPPSANGGRKKSNTFRTVIIIALATVVSLVLFISICIYLRVRNKKKIREENAEEIMKSADALQFNFRSIRAATNNFSEANKLGRGGFGAVYRGILVDDKDVAVKRLSRDSAQGDLEFKTEVSLVARLQHRNLVRLLGFCLEKNERILVYEFVPNASLDQFIFDEVKRPNLDWDLRYKIIVGITRGLLYLHEDSRLKIIHRDLKASNILLDADMNPKIADFGMARLFDLDQSQGETRRVVGTYGYMAPEYVMRGQFSVKSDVFSFGVLVLEIVSGQKNSSFRNRGNVEDLLSYAWKNWWGNTSSNIIDPLLSSGSRTEMMRCINIGLLCVQENIADRPTMASVILMLTSKSLSLPVPSQPAFFMGKSNMSKVVELDQAQSSSGQKSENEASITELSPR</sequence>
<evidence type="ECO:0000256" key="7">
    <source>
        <dbReference type="ARBA" id="ARBA00022737"/>
    </source>
</evidence>
<evidence type="ECO:0000256" key="9">
    <source>
        <dbReference type="ARBA" id="ARBA00022777"/>
    </source>
</evidence>
<dbReference type="PROSITE" id="PS50011">
    <property type="entry name" value="PROTEIN_KINASE_DOM"/>
    <property type="match status" value="1"/>
</dbReference>
<evidence type="ECO:0000256" key="16">
    <source>
        <dbReference type="SAM" id="MobiDB-lite"/>
    </source>
</evidence>
<evidence type="ECO:0000256" key="15">
    <source>
        <dbReference type="PROSITE-ProRule" id="PRU10141"/>
    </source>
</evidence>
<gene>
    <name evidence="20" type="ORF">M0R45_011575</name>
</gene>
<dbReference type="PANTHER" id="PTHR27002">
    <property type="entry name" value="RECEPTOR-LIKE SERINE/THREONINE-PROTEIN KINASE SD1-8"/>
    <property type="match status" value="1"/>
</dbReference>
<accession>A0AAW1YBG3</accession>
<dbReference type="SUPFAM" id="SSF56112">
    <property type="entry name" value="Protein kinase-like (PK-like)"/>
    <property type="match status" value="1"/>
</dbReference>
<keyword evidence="2" id="KW-0723">Serine/threonine-protein kinase</keyword>
<dbReference type="Pfam" id="PF07714">
    <property type="entry name" value="PK_Tyr_Ser-Thr"/>
    <property type="match status" value="1"/>
</dbReference>
<feature type="domain" description="Gnk2-homologous" evidence="19">
    <location>
        <begin position="17"/>
        <end position="126"/>
    </location>
</feature>
<dbReference type="InterPro" id="IPR002902">
    <property type="entry name" value="GNK2"/>
</dbReference>
<dbReference type="InterPro" id="IPR038408">
    <property type="entry name" value="GNK2_sf"/>
</dbReference>
<evidence type="ECO:0000259" key="19">
    <source>
        <dbReference type="PROSITE" id="PS51473"/>
    </source>
</evidence>
<evidence type="ECO:0000256" key="14">
    <source>
        <dbReference type="ARBA" id="ARBA00023180"/>
    </source>
</evidence>
<keyword evidence="21" id="KW-1185">Reference proteome</keyword>
<dbReference type="Gene3D" id="3.30.200.20">
    <property type="entry name" value="Phosphorylase Kinase, domain 1"/>
    <property type="match status" value="1"/>
</dbReference>
<dbReference type="InterPro" id="IPR011009">
    <property type="entry name" value="Kinase-like_dom_sf"/>
</dbReference>
<feature type="binding site" evidence="15">
    <location>
        <position position="243"/>
    </location>
    <ligand>
        <name>ATP</name>
        <dbReference type="ChEBI" id="CHEBI:30616"/>
    </ligand>
</feature>
<keyword evidence="9" id="KW-0418">Kinase</keyword>
<reference evidence="20 21" key="1">
    <citation type="journal article" date="2023" name="G3 (Bethesda)">
        <title>A chromosome-length genome assembly and annotation of blackberry (Rubus argutus, cv. 'Hillquist').</title>
        <authorList>
            <person name="Bruna T."/>
            <person name="Aryal R."/>
            <person name="Dudchenko O."/>
            <person name="Sargent D.J."/>
            <person name="Mead D."/>
            <person name="Buti M."/>
            <person name="Cavallini A."/>
            <person name="Hytonen T."/>
            <person name="Andres J."/>
            <person name="Pham M."/>
            <person name="Weisz D."/>
            <person name="Mascagni F."/>
            <person name="Usai G."/>
            <person name="Natali L."/>
            <person name="Bassil N."/>
            <person name="Fernandez G.E."/>
            <person name="Lomsadze A."/>
            <person name="Armour M."/>
            <person name="Olukolu B."/>
            <person name="Poorten T."/>
            <person name="Britton C."/>
            <person name="Davik J."/>
            <person name="Ashrafi H."/>
            <person name="Aiden E.L."/>
            <person name="Borodovsky M."/>
            <person name="Worthington M."/>
        </authorList>
    </citation>
    <scope>NUCLEOTIDE SEQUENCE [LARGE SCALE GENOMIC DNA]</scope>
    <source>
        <strain evidence="20">PI 553951</strain>
    </source>
</reference>
<dbReference type="InterPro" id="IPR000719">
    <property type="entry name" value="Prot_kinase_dom"/>
</dbReference>
<dbReference type="GO" id="GO:0005886">
    <property type="term" value="C:plasma membrane"/>
    <property type="evidence" value="ECO:0007669"/>
    <property type="project" value="TreeGrafter"/>
</dbReference>
<dbReference type="PROSITE" id="PS51473">
    <property type="entry name" value="GNK2"/>
    <property type="match status" value="1"/>
</dbReference>
<feature type="region of interest" description="Disordered" evidence="16">
    <location>
        <begin position="512"/>
        <end position="536"/>
    </location>
</feature>
<dbReference type="InterPro" id="IPR008271">
    <property type="entry name" value="Ser/Thr_kinase_AS"/>
</dbReference>
<evidence type="ECO:0008006" key="22">
    <source>
        <dbReference type="Google" id="ProtNLM"/>
    </source>
</evidence>
<feature type="domain" description="Protein kinase" evidence="18">
    <location>
        <begin position="215"/>
        <end position="500"/>
    </location>
</feature>
<evidence type="ECO:0000256" key="11">
    <source>
        <dbReference type="ARBA" id="ARBA00022989"/>
    </source>
</evidence>
<dbReference type="InterPro" id="IPR001245">
    <property type="entry name" value="Ser-Thr/Tyr_kinase_cat_dom"/>
</dbReference>
<evidence type="ECO:0000259" key="18">
    <source>
        <dbReference type="PROSITE" id="PS50011"/>
    </source>
</evidence>
<dbReference type="AlphaFoldDB" id="A0AAW1YBG3"/>
<evidence type="ECO:0000256" key="10">
    <source>
        <dbReference type="ARBA" id="ARBA00022840"/>
    </source>
</evidence>
<evidence type="ECO:0000256" key="2">
    <source>
        <dbReference type="ARBA" id="ARBA00022527"/>
    </source>
</evidence>
<comment type="subcellular location">
    <subcellularLocation>
        <location evidence="1">Membrane</location>
        <topology evidence="1">Single-pass membrane protein</topology>
    </subcellularLocation>
</comment>
<evidence type="ECO:0000256" key="6">
    <source>
        <dbReference type="ARBA" id="ARBA00022729"/>
    </source>
</evidence>
<dbReference type="GO" id="GO:0005524">
    <property type="term" value="F:ATP binding"/>
    <property type="evidence" value="ECO:0007669"/>
    <property type="project" value="UniProtKB-UniRule"/>
</dbReference>
<feature type="transmembrane region" description="Helical" evidence="17">
    <location>
        <begin position="157"/>
        <end position="180"/>
    </location>
</feature>
<dbReference type="FunFam" id="3.30.200.20:FF:000142">
    <property type="entry name" value="Cysteine-rich receptor-like protein kinase 10"/>
    <property type="match status" value="1"/>
</dbReference>
<dbReference type="Proteomes" id="UP001457282">
    <property type="component" value="Unassembled WGS sequence"/>
</dbReference>
<keyword evidence="8 15" id="KW-0547">Nucleotide-binding</keyword>
<keyword evidence="14" id="KW-0325">Glycoprotein</keyword>
<dbReference type="InterPro" id="IPR017441">
    <property type="entry name" value="Protein_kinase_ATP_BS"/>
</dbReference>
<dbReference type="GO" id="GO:0004674">
    <property type="term" value="F:protein serine/threonine kinase activity"/>
    <property type="evidence" value="ECO:0007669"/>
    <property type="project" value="UniProtKB-KW"/>
</dbReference>
<evidence type="ECO:0000256" key="17">
    <source>
        <dbReference type="SAM" id="Phobius"/>
    </source>
</evidence>
<dbReference type="Pfam" id="PF01657">
    <property type="entry name" value="Stress-antifung"/>
    <property type="match status" value="1"/>
</dbReference>
<keyword evidence="11 17" id="KW-1133">Transmembrane helix</keyword>
<keyword evidence="10 15" id="KW-0067">ATP-binding</keyword>
<keyword evidence="3" id="KW-0597">Phosphoprotein</keyword>
<dbReference type="SMART" id="SM00220">
    <property type="entry name" value="S_TKc"/>
    <property type="match status" value="1"/>
</dbReference>
<keyword evidence="4" id="KW-0808">Transferase</keyword>
<organism evidence="20 21">
    <name type="scientific">Rubus argutus</name>
    <name type="common">Southern blackberry</name>
    <dbReference type="NCBI Taxonomy" id="59490"/>
    <lineage>
        <taxon>Eukaryota</taxon>
        <taxon>Viridiplantae</taxon>
        <taxon>Streptophyta</taxon>
        <taxon>Embryophyta</taxon>
        <taxon>Tracheophyta</taxon>
        <taxon>Spermatophyta</taxon>
        <taxon>Magnoliopsida</taxon>
        <taxon>eudicotyledons</taxon>
        <taxon>Gunneridae</taxon>
        <taxon>Pentapetalae</taxon>
        <taxon>rosids</taxon>
        <taxon>fabids</taxon>
        <taxon>Rosales</taxon>
        <taxon>Rosaceae</taxon>
        <taxon>Rosoideae</taxon>
        <taxon>Rosoideae incertae sedis</taxon>
        <taxon>Rubus</taxon>
    </lineage>
</organism>
<evidence type="ECO:0000256" key="12">
    <source>
        <dbReference type="ARBA" id="ARBA00023136"/>
    </source>
</evidence>
<comment type="caution">
    <text evidence="20">The sequence shown here is derived from an EMBL/GenBank/DDBJ whole genome shotgun (WGS) entry which is preliminary data.</text>
</comment>
<keyword evidence="7" id="KW-0677">Repeat</keyword>
<proteinExistence type="predicted"/>
<dbReference type="PROSITE" id="PS00107">
    <property type="entry name" value="PROTEIN_KINASE_ATP"/>
    <property type="match status" value="1"/>
</dbReference>
<keyword evidence="12 17" id="KW-0472">Membrane</keyword>
<dbReference type="CDD" id="cd14066">
    <property type="entry name" value="STKc_IRAK"/>
    <property type="match status" value="1"/>
</dbReference>
<dbReference type="GO" id="GO:0009737">
    <property type="term" value="P:response to abscisic acid"/>
    <property type="evidence" value="ECO:0007669"/>
    <property type="project" value="UniProtKB-ARBA"/>
</dbReference>
<evidence type="ECO:0000256" key="8">
    <source>
        <dbReference type="ARBA" id="ARBA00022741"/>
    </source>
</evidence>